<dbReference type="Gene3D" id="3.30.2010.10">
    <property type="entry name" value="Metalloproteases ('zincins'), catalytic domain"/>
    <property type="match status" value="1"/>
</dbReference>
<dbReference type="CDD" id="cd07344">
    <property type="entry name" value="M48_yhfN_like"/>
    <property type="match status" value="1"/>
</dbReference>
<organism evidence="2 3">
    <name type="scientific">Devosia geojensis</name>
    <dbReference type="NCBI Taxonomy" id="443610"/>
    <lineage>
        <taxon>Bacteria</taxon>
        <taxon>Pseudomonadati</taxon>
        <taxon>Pseudomonadota</taxon>
        <taxon>Alphaproteobacteria</taxon>
        <taxon>Hyphomicrobiales</taxon>
        <taxon>Devosiaceae</taxon>
        <taxon>Devosia</taxon>
    </lineage>
</organism>
<dbReference type="Proteomes" id="UP000033632">
    <property type="component" value="Unassembled WGS sequence"/>
</dbReference>
<evidence type="ECO:0000313" key="3">
    <source>
        <dbReference type="Proteomes" id="UP000033632"/>
    </source>
</evidence>
<dbReference type="PATRIC" id="fig|443610.3.peg.678"/>
<reference evidence="2 3" key="1">
    <citation type="submission" date="2015-03" db="EMBL/GenBank/DDBJ databases">
        <authorList>
            <person name="Hassan Y.I."/>
            <person name="Lepp D."/>
            <person name="Li X.-Z."/>
            <person name="Zhou T."/>
        </authorList>
    </citation>
    <scope>NUCLEOTIDE SEQUENCE [LARGE SCALE GENOMIC DNA]</scope>
    <source>
        <strain evidence="2 3">BD-c194</strain>
    </source>
</reference>
<comment type="caution">
    <text evidence="2">The sequence shown here is derived from an EMBL/GenBank/DDBJ whole genome shotgun (WGS) entry which is preliminary data.</text>
</comment>
<dbReference type="InterPro" id="IPR002725">
    <property type="entry name" value="YgjP-like_metallopeptidase"/>
</dbReference>
<keyword evidence="3" id="KW-1185">Reference proteome</keyword>
<gene>
    <name evidence="2" type="ORF">VE25_00365</name>
</gene>
<dbReference type="PANTHER" id="PTHR30399:SF1">
    <property type="entry name" value="UTP PYROPHOSPHATASE"/>
    <property type="match status" value="1"/>
</dbReference>
<dbReference type="PANTHER" id="PTHR30399">
    <property type="entry name" value="UNCHARACTERIZED PROTEIN YGJP"/>
    <property type="match status" value="1"/>
</dbReference>
<evidence type="ECO:0000313" key="2">
    <source>
        <dbReference type="EMBL" id="KKB13719.1"/>
    </source>
</evidence>
<dbReference type="RefSeq" id="WP_046106591.1">
    <property type="nucleotide sequence ID" value="NZ_JZEX01000011.1"/>
</dbReference>
<proteinExistence type="predicted"/>
<dbReference type="STRING" id="443610.VE25_00365"/>
<dbReference type="EMBL" id="JZEX01000011">
    <property type="protein sequence ID" value="KKB13719.1"/>
    <property type="molecule type" value="Genomic_DNA"/>
</dbReference>
<accession>A0A0F5FXY4</accession>
<dbReference type="OrthoDB" id="9795402at2"/>
<dbReference type="InterPro" id="IPR053136">
    <property type="entry name" value="UTP_pyrophosphatase-like"/>
</dbReference>
<feature type="domain" description="YgjP-like metallopeptidase" evidence="1">
    <location>
        <begin position="33"/>
        <end position="234"/>
    </location>
</feature>
<sequence length="243" mass="27273">MALLFARTIPTETVIEVDGRPLRIAVRTHARARNYRLSIPHTGEPVLTLPPNGRWKEAEAFLERHRNWLAARISRAARPIALAEGALVPVRGVPHRIVPTGRVRGHVEPDEDNGEPILLVPGEPMHLKRRVTDWLKTQALADLTRQTHHHAGRLDVTVRSVKLRSQSTRWGSCSSTGNLNYNWRLIGAPGHVLDYVAAHEVAHLVEMNHSPAFWACVKRTLPDMERGKAWLKAHGRELMTLGA</sequence>
<dbReference type="AlphaFoldDB" id="A0A0F5FXY4"/>
<name>A0A0F5FXY4_9HYPH</name>
<evidence type="ECO:0000259" key="1">
    <source>
        <dbReference type="Pfam" id="PF01863"/>
    </source>
</evidence>
<protein>
    <recommendedName>
        <fullName evidence="1">YgjP-like metallopeptidase domain-containing protein</fullName>
    </recommendedName>
</protein>
<dbReference type="Pfam" id="PF01863">
    <property type="entry name" value="YgjP-like"/>
    <property type="match status" value="1"/>
</dbReference>